<keyword evidence="7" id="KW-1185">Reference proteome</keyword>
<dbReference type="InterPro" id="IPR002543">
    <property type="entry name" value="FtsK_dom"/>
</dbReference>
<dbReference type="Gene3D" id="2.60.200.20">
    <property type="match status" value="1"/>
</dbReference>
<evidence type="ECO:0000256" key="3">
    <source>
        <dbReference type="SAM" id="MobiDB-lite"/>
    </source>
</evidence>
<dbReference type="InterPro" id="IPR000253">
    <property type="entry name" value="FHA_dom"/>
</dbReference>
<dbReference type="PROSITE" id="PS50006">
    <property type="entry name" value="FHA_DOMAIN"/>
    <property type="match status" value="1"/>
</dbReference>
<dbReference type="InterPro" id="IPR008984">
    <property type="entry name" value="SMAD_FHA_dom_sf"/>
</dbReference>
<reference evidence="6 7" key="1">
    <citation type="submission" date="2024-02" db="EMBL/GenBank/DDBJ databases">
        <title>Full genome sequence of Nocardioides kribbensis.</title>
        <authorList>
            <person name="Poletto B.L."/>
            <person name="Silva G."/>
            <person name="Galante D."/>
            <person name="Campos K.R."/>
            <person name="Santos M.B.N."/>
            <person name="Sacchi C.T."/>
        </authorList>
    </citation>
    <scope>NUCLEOTIDE SEQUENCE [LARGE SCALE GENOMIC DNA]</scope>
    <source>
        <strain evidence="6 7">O4R</strain>
    </source>
</reference>
<evidence type="ECO:0000259" key="5">
    <source>
        <dbReference type="PROSITE" id="PS50901"/>
    </source>
</evidence>
<dbReference type="Gene3D" id="3.40.50.300">
    <property type="entry name" value="P-loop containing nucleotide triphosphate hydrolases"/>
    <property type="match status" value="2"/>
</dbReference>
<comment type="caution">
    <text evidence="6">The sequence shown here is derived from an EMBL/GenBank/DDBJ whole genome shotgun (WGS) entry which is preliminary data.</text>
</comment>
<feature type="domain" description="FHA" evidence="4">
    <location>
        <begin position="128"/>
        <end position="160"/>
    </location>
</feature>
<evidence type="ECO:0000259" key="4">
    <source>
        <dbReference type="PROSITE" id="PS50006"/>
    </source>
</evidence>
<evidence type="ECO:0000256" key="1">
    <source>
        <dbReference type="ARBA" id="ARBA00022553"/>
    </source>
</evidence>
<evidence type="ECO:0000313" key="7">
    <source>
        <dbReference type="Proteomes" id="UP001482520"/>
    </source>
</evidence>
<organism evidence="6 7">
    <name type="scientific">Nocardioides kribbensis</name>
    <dbReference type="NCBI Taxonomy" id="305517"/>
    <lineage>
        <taxon>Bacteria</taxon>
        <taxon>Bacillati</taxon>
        <taxon>Actinomycetota</taxon>
        <taxon>Actinomycetes</taxon>
        <taxon>Propionibacteriales</taxon>
        <taxon>Nocardioidaceae</taxon>
        <taxon>Nocardioides</taxon>
    </lineage>
</organism>
<keyword evidence="2" id="KW-0547">Nucleotide-binding</keyword>
<dbReference type="SUPFAM" id="SSF52540">
    <property type="entry name" value="P-loop containing nucleoside triphosphate hydrolases"/>
    <property type="match status" value="1"/>
</dbReference>
<feature type="domain" description="FtsK" evidence="5">
    <location>
        <begin position="571"/>
        <end position="735"/>
    </location>
</feature>
<dbReference type="SUPFAM" id="SSF49879">
    <property type="entry name" value="SMAD/FHA domain"/>
    <property type="match status" value="1"/>
</dbReference>
<dbReference type="Pfam" id="PF00498">
    <property type="entry name" value="FHA"/>
    <property type="match status" value="1"/>
</dbReference>
<accession>A0ABV1P3W6</accession>
<feature type="region of interest" description="Disordered" evidence="3">
    <location>
        <begin position="217"/>
        <end position="237"/>
    </location>
</feature>
<keyword evidence="1" id="KW-0597">Phosphoprotein</keyword>
<dbReference type="InterPro" id="IPR027417">
    <property type="entry name" value="P-loop_NTPase"/>
</dbReference>
<protein>
    <submittedName>
        <fullName evidence="6">FHA domain-containing protein</fullName>
    </submittedName>
</protein>
<dbReference type="PROSITE" id="PS50901">
    <property type="entry name" value="FTSK"/>
    <property type="match status" value="1"/>
</dbReference>
<name>A0ABV1P3W6_9ACTN</name>
<dbReference type="SMART" id="SM00382">
    <property type="entry name" value="AAA"/>
    <property type="match status" value="1"/>
</dbReference>
<dbReference type="RefSeq" id="WP_349805704.1">
    <property type="nucleotide sequence ID" value="NZ_JBEGDP010000041.1"/>
</dbReference>
<feature type="binding site" evidence="2">
    <location>
        <begin position="589"/>
        <end position="596"/>
    </location>
    <ligand>
        <name>ATP</name>
        <dbReference type="ChEBI" id="CHEBI:30616"/>
    </ligand>
</feature>
<sequence>MRVTVTLQTPARALDVLVDCDESGPAAELERRLRALAGAPDAPMVVPRGGPTTLDGGIPTGRGTVADLGLLDGSRIGFLGADVSPPRLGRGLQLHVVSGPDSGAVLPLPAGTHEIGRSGALSWADHSLSRRHCRVGVTSVAVTVTDLGSSNGTAIDGRACPPQVPVSWRQGESLEVGDSLCELRVGAAAAALTEPAAPGWLRLQRPPRVRGAAHPLAIDLPPAPRGRGWRGGRAGPSDLGDDVRRLLREAVLQEQKEARGLLPDPASTVATVLQHGRRLWERRPEDDDFLVLRVGTGPRPAGMELRGGTPADRPWLRDVPVAVSLRATPVLGVAGPRAVGDAVLRWLLLQLCAAHAPGDLGLTVLSSRADEAWSWLRWLPHLRPAGPASGAARVGVDPSGHQARLGDLLATVRRRRAGERGAAHVVVVHGHRALADAPGGSAALTELLRDGPAVGVHAVCVDEREADLPERCSATLLVDAAQPSYAALARSGQERLPRVRLEGVAPALVDRAARRLSPVLDPVAGPLLPERVRLRDLLPADALGEAALARAWDERDRGAPAGAVPVGVGGDGPVDLDPLAPGAHTVVAGLPGTGRTAALLTMAGAATLSRSPDALAVVLVDGGAAAPGRAPLAGLAALAGLPHARPADAAAGEGPVRAAEAALRTAREVLVVVDDLDLLESASPGTAEALAWLAGRDARLHLLAATGRPRAVPAAVRSVVTRRIALRLDEEGSLDLLGTTAAAAVPVAVPGRALVAGAGAGEAGDEVAVQLAWVGGQPPGAAAVTAAVHVQPLDWWGLGRPVPDPLRTDTTPVRTDLDDLVDAVDAAARFVGGREPG</sequence>
<dbReference type="CDD" id="cd00060">
    <property type="entry name" value="FHA"/>
    <property type="match status" value="1"/>
</dbReference>
<evidence type="ECO:0000256" key="2">
    <source>
        <dbReference type="PROSITE-ProRule" id="PRU00289"/>
    </source>
</evidence>
<gene>
    <name evidence="6" type="ORF">V6R90_19435</name>
</gene>
<dbReference type="Pfam" id="PF01580">
    <property type="entry name" value="FtsK_SpoIIIE"/>
    <property type="match status" value="1"/>
</dbReference>
<proteinExistence type="predicted"/>
<dbReference type="Proteomes" id="UP001482520">
    <property type="component" value="Unassembled WGS sequence"/>
</dbReference>
<dbReference type="InterPro" id="IPR003593">
    <property type="entry name" value="AAA+_ATPase"/>
</dbReference>
<keyword evidence="2" id="KW-0067">ATP-binding</keyword>
<evidence type="ECO:0000313" key="6">
    <source>
        <dbReference type="EMBL" id="MEQ7849455.1"/>
    </source>
</evidence>
<dbReference type="EMBL" id="JBEGDP010000041">
    <property type="protein sequence ID" value="MEQ7849455.1"/>
    <property type="molecule type" value="Genomic_DNA"/>
</dbReference>